<dbReference type="AlphaFoldDB" id="A0AAV7QB46"/>
<reference evidence="1" key="1">
    <citation type="journal article" date="2022" name="bioRxiv">
        <title>Sequencing and chromosome-scale assembly of the giantPleurodeles waltlgenome.</title>
        <authorList>
            <person name="Brown T."/>
            <person name="Elewa A."/>
            <person name="Iarovenko S."/>
            <person name="Subramanian E."/>
            <person name="Araus A.J."/>
            <person name="Petzold A."/>
            <person name="Susuki M."/>
            <person name="Suzuki K.-i.T."/>
            <person name="Hayashi T."/>
            <person name="Toyoda A."/>
            <person name="Oliveira C."/>
            <person name="Osipova E."/>
            <person name="Leigh N.D."/>
            <person name="Simon A."/>
            <person name="Yun M.H."/>
        </authorList>
    </citation>
    <scope>NUCLEOTIDE SEQUENCE</scope>
    <source>
        <strain evidence="1">20211129_DDA</strain>
        <tissue evidence="1">Liver</tissue>
    </source>
</reference>
<organism evidence="1 2">
    <name type="scientific">Pleurodeles waltl</name>
    <name type="common">Iberian ribbed newt</name>
    <dbReference type="NCBI Taxonomy" id="8319"/>
    <lineage>
        <taxon>Eukaryota</taxon>
        <taxon>Metazoa</taxon>
        <taxon>Chordata</taxon>
        <taxon>Craniata</taxon>
        <taxon>Vertebrata</taxon>
        <taxon>Euteleostomi</taxon>
        <taxon>Amphibia</taxon>
        <taxon>Batrachia</taxon>
        <taxon>Caudata</taxon>
        <taxon>Salamandroidea</taxon>
        <taxon>Salamandridae</taxon>
        <taxon>Pleurodelinae</taxon>
        <taxon>Pleurodeles</taxon>
    </lineage>
</organism>
<accession>A0AAV7QB46</accession>
<dbReference type="Proteomes" id="UP001066276">
    <property type="component" value="Chromosome 6"/>
</dbReference>
<proteinExistence type="predicted"/>
<keyword evidence="2" id="KW-1185">Reference proteome</keyword>
<dbReference type="EMBL" id="JANPWB010000010">
    <property type="protein sequence ID" value="KAJ1137534.1"/>
    <property type="molecule type" value="Genomic_DNA"/>
</dbReference>
<name>A0AAV7QB46_PLEWA</name>
<protein>
    <submittedName>
        <fullName evidence="1">Uncharacterized protein</fullName>
    </submittedName>
</protein>
<sequence length="123" mass="13866">MPLDWKSVDEEGVIRREKEVLVGSVGYVTQYSHASVSDLEWSCSINNDDVMKTVLEMIKNCGRRDSTLPKTLRPLDKVSDEVSLVAGKVNMRGYKNVPPSDVWKSMFDIAHEGHVEQTVTKKV</sequence>
<evidence type="ECO:0000313" key="2">
    <source>
        <dbReference type="Proteomes" id="UP001066276"/>
    </source>
</evidence>
<evidence type="ECO:0000313" key="1">
    <source>
        <dbReference type="EMBL" id="KAJ1137534.1"/>
    </source>
</evidence>
<comment type="caution">
    <text evidence="1">The sequence shown here is derived from an EMBL/GenBank/DDBJ whole genome shotgun (WGS) entry which is preliminary data.</text>
</comment>
<gene>
    <name evidence="1" type="ORF">NDU88_003932</name>
</gene>